<evidence type="ECO:0000259" key="2">
    <source>
        <dbReference type="Pfam" id="PF00561"/>
    </source>
</evidence>
<accession>A0A2P7SS12</accession>
<name>A0A2P7SS12_9HYPH</name>
<protein>
    <submittedName>
        <fullName evidence="3">Alpha/beta hydrolase</fullName>
    </submittedName>
</protein>
<dbReference type="RefSeq" id="WP_106770610.1">
    <property type="nucleotide sequence ID" value="NZ_PXYK01000002.1"/>
</dbReference>
<keyword evidence="4" id="KW-1185">Reference proteome</keyword>
<dbReference type="AlphaFoldDB" id="A0A2P7SS12"/>
<gene>
    <name evidence="3" type="ORF">C7I84_02685</name>
</gene>
<dbReference type="InterPro" id="IPR000073">
    <property type="entry name" value="AB_hydrolase_1"/>
</dbReference>
<dbReference type="Gene3D" id="3.40.50.1820">
    <property type="entry name" value="alpha/beta hydrolase"/>
    <property type="match status" value="1"/>
</dbReference>
<dbReference type="EMBL" id="PXYK01000002">
    <property type="protein sequence ID" value="PSJ65270.1"/>
    <property type="molecule type" value="Genomic_DNA"/>
</dbReference>
<evidence type="ECO:0000313" key="4">
    <source>
        <dbReference type="Proteomes" id="UP000241229"/>
    </source>
</evidence>
<dbReference type="InterPro" id="IPR000639">
    <property type="entry name" value="Epox_hydrolase-like"/>
</dbReference>
<dbReference type="Pfam" id="PF00561">
    <property type="entry name" value="Abhydrolase_1"/>
    <property type="match status" value="1"/>
</dbReference>
<sequence>MTEILQNSFATPEHRTFYLECGPASGPVIFLIHGWPELSLSWRHVMPTLAGLGYRVIAPDMRGYGRSSIYATHDAYRQELVVADMIALADGLGVGKAVWVGHDWGTATVWSIAGHHPERCHGVANLCVPYRTIELGLEHLISLVDRDIYSAAAHPDGQWAYMRFYHERFDRARSVFEASPYRTIKALFRRGKPEQLGRPSPHVAVFANNGWFGGGDMAPDLPRDEAVLSEQDLRAYAESLARNGFFGPDSYYMNDAANRAYALRAQNERRLDMPVLFVAGRYDITCESVLSRLAEPMRDLCADLTIGVVDSGHWMAQEKPVELSAHLVRWLATRVPASWPPANVS</sequence>
<reference evidence="3 4" key="1">
    <citation type="submission" date="2018-03" db="EMBL/GenBank/DDBJ databases">
        <title>The draft genome of Mesorhizobium sp. 6GN-30.</title>
        <authorList>
            <person name="Liu L."/>
            <person name="Li L."/>
            <person name="Wang T."/>
            <person name="Zhang X."/>
            <person name="Liang L."/>
        </authorList>
    </citation>
    <scope>NUCLEOTIDE SEQUENCE [LARGE SCALE GENOMIC DNA]</scope>
    <source>
        <strain evidence="3 4">6GN30</strain>
    </source>
</reference>
<comment type="caution">
    <text evidence="3">The sequence shown here is derived from an EMBL/GenBank/DDBJ whole genome shotgun (WGS) entry which is preliminary data.</text>
</comment>
<dbReference type="PANTHER" id="PTHR43329">
    <property type="entry name" value="EPOXIDE HYDROLASE"/>
    <property type="match status" value="1"/>
</dbReference>
<proteinExistence type="predicted"/>
<dbReference type="PRINTS" id="PR00111">
    <property type="entry name" value="ABHYDROLASE"/>
</dbReference>
<dbReference type="Proteomes" id="UP000241229">
    <property type="component" value="Unassembled WGS sequence"/>
</dbReference>
<dbReference type="PRINTS" id="PR00412">
    <property type="entry name" value="EPOXHYDRLASE"/>
</dbReference>
<dbReference type="SUPFAM" id="SSF53474">
    <property type="entry name" value="alpha/beta-Hydrolases"/>
    <property type="match status" value="1"/>
</dbReference>
<dbReference type="InterPro" id="IPR029058">
    <property type="entry name" value="AB_hydrolase_fold"/>
</dbReference>
<feature type="domain" description="AB hydrolase-1" evidence="2">
    <location>
        <begin position="27"/>
        <end position="318"/>
    </location>
</feature>
<dbReference type="GO" id="GO:0016787">
    <property type="term" value="F:hydrolase activity"/>
    <property type="evidence" value="ECO:0007669"/>
    <property type="project" value="UniProtKB-KW"/>
</dbReference>
<organism evidence="3 4">
    <name type="scientific">Kumtagia ephedrae</name>
    <dbReference type="NCBI Taxonomy" id="2116701"/>
    <lineage>
        <taxon>Bacteria</taxon>
        <taxon>Pseudomonadati</taxon>
        <taxon>Pseudomonadota</taxon>
        <taxon>Alphaproteobacteria</taxon>
        <taxon>Hyphomicrobiales</taxon>
        <taxon>Phyllobacteriaceae</taxon>
        <taxon>Kumtagia</taxon>
    </lineage>
</organism>
<evidence type="ECO:0000256" key="1">
    <source>
        <dbReference type="ARBA" id="ARBA00022801"/>
    </source>
</evidence>
<evidence type="ECO:0000313" key="3">
    <source>
        <dbReference type="EMBL" id="PSJ65270.1"/>
    </source>
</evidence>
<keyword evidence="1 3" id="KW-0378">Hydrolase</keyword>
<dbReference type="OrthoDB" id="9799612at2"/>